<reference evidence="10" key="1">
    <citation type="submission" date="2020-10" db="EMBL/GenBank/DDBJ databases">
        <authorList>
            <person name="Gilroy R."/>
        </authorList>
    </citation>
    <scope>NUCLEOTIDE SEQUENCE</scope>
    <source>
        <strain evidence="10">B3-1481</strain>
    </source>
</reference>
<comment type="similarity">
    <text evidence="2">Belongs to the peptidase S49 family.</text>
</comment>
<evidence type="ECO:0000256" key="2">
    <source>
        <dbReference type="ARBA" id="ARBA00008683"/>
    </source>
</evidence>
<dbReference type="PIRSF" id="PIRSF001217">
    <property type="entry name" value="Protease_4_SppA"/>
    <property type="match status" value="1"/>
</dbReference>
<accession>A0A9D9IYF5</accession>
<dbReference type="SUPFAM" id="SSF52096">
    <property type="entry name" value="ClpP/crotonase"/>
    <property type="match status" value="2"/>
</dbReference>
<sequence length="589" mass="63535">MKDFLKVTAAVICGFIIVTVIIFMLGFGFLGALLASGNSAPALPKSGVLSIDMSTFAIGEQTREGSAFPTLGGGNPSTIGIWDAVQAINTAATDPAVKYIYLRTDGSMSGISAVEEFRAALERFRKTSGKAVVSYIESPTSGSYYLASVADKVYMTAHEGATTMINGVSSQMIFLGDLLDRLGVNVQLIRHGKYKSAGEMYTRSSASPENREQYQRMVDSMWEHLSQEICESREILPEQLDDVVNNLELNFPQDFVDCGLVDELLTAEELKEQLAVLAVEESYDDVKMIDFPDYVAARQPVSKASKQIAVIYAEGSIVDGSGKSDVAGDRFASLIAKVRADSTVKAVVLRVNSPGGSVLASEKIKSELDLLKETKPLVASYGDYAASGGYWISTNCDRIFSDATTLTGSIGVFGMVPDFSRTASDVLHVNIETVSSNRHGDMYSGMRAFDQAEYDYMLASIESIYDRFTTIVSDARGLPVETVDAVGQGRVWTGSDAATIQLVDQIGTLEDAVTYAAAAAGDPTLANWKVSSYPKPMTQMEEIMSMLGYGTPESALGLSVSAEELLDELGELSRPKVLARMDSEINFCF</sequence>
<dbReference type="Gene3D" id="6.20.330.10">
    <property type="match status" value="1"/>
</dbReference>
<keyword evidence="8" id="KW-0812">Transmembrane</keyword>
<dbReference type="PANTHER" id="PTHR33209:SF1">
    <property type="entry name" value="PEPTIDASE S49 DOMAIN-CONTAINING PROTEIN"/>
    <property type="match status" value="1"/>
</dbReference>
<name>A0A9D9IYF5_9BACT</name>
<protein>
    <submittedName>
        <fullName evidence="10">Signal peptide peptidase SppA</fullName>
    </submittedName>
</protein>
<dbReference type="CDD" id="cd07023">
    <property type="entry name" value="S49_Sppa_N_C"/>
    <property type="match status" value="1"/>
</dbReference>
<feature type="domain" description="Peptidase S49" evidence="9">
    <location>
        <begin position="371"/>
        <end position="520"/>
    </location>
</feature>
<dbReference type="Pfam" id="PF01343">
    <property type="entry name" value="Peptidase_S49"/>
    <property type="match status" value="2"/>
</dbReference>
<dbReference type="NCBIfam" id="TIGR00706">
    <property type="entry name" value="SppA_dom"/>
    <property type="match status" value="1"/>
</dbReference>
<organism evidence="10 11">
    <name type="scientific">Candidatus Cryptobacteroides avistercoris</name>
    <dbReference type="NCBI Taxonomy" id="2840758"/>
    <lineage>
        <taxon>Bacteria</taxon>
        <taxon>Pseudomonadati</taxon>
        <taxon>Bacteroidota</taxon>
        <taxon>Bacteroidia</taxon>
        <taxon>Bacteroidales</taxon>
        <taxon>Candidatus Cryptobacteroides</taxon>
    </lineage>
</organism>
<keyword evidence="5" id="KW-0720">Serine protease</keyword>
<feature type="transmembrane region" description="Helical" evidence="8">
    <location>
        <begin position="7"/>
        <end position="35"/>
    </location>
</feature>
<dbReference type="CDD" id="cd07018">
    <property type="entry name" value="S49_SppA_67K_type"/>
    <property type="match status" value="1"/>
</dbReference>
<feature type="active site" description="Nucleophile" evidence="7">
    <location>
        <position position="387"/>
    </location>
</feature>
<evidence type="ECO:0000256" key="8">
    <source>
        <dbReference type="SAM" id="Phobius"/>
    </source>
</evidence>
<keyword evidence="4" id="KW-0378">Hydrolase</keyword>
<feature type="domain" description="Peptidase S49" evidence="9">
    <location>
        <begin position="126"/>
        <end position="277"/>
    </location>
</feature>
<feature type="active site" description="Proton donor/acceptor" evidence="7">
    <location>
        <position position="195"/>
    </location>
</feature>
<dbReference type="EMBL" id="JADILW010000069">
    <property type="protein sequence ID" value="MBO8480441.1"/>
    <property type="molecule type" value="Genomic_DNA"/>
</dbReference>
<comment type="subcellular location">
    <subcellularLocation>
        <location evidence="1">Membrane</location>
    </subcellularLocation>
</comment>
<keyword evidence="6 8" id="KW-0472">Membrane</keyword>
<evidence type="ECO:0000259" key="9">
    <source>
        <dbReference type="Pfam" id="PF01343"/>
    </source>
</evidence>
<evidence type="ECO:0000313" key="10">
    <source>
        <dbReference type="EMBL" id="MBO8480441.1"/>
    </source>
</evidence>
<dbReference type="GO" id="GO:0016020">
    <property type="term" value="C:membrane"/>
    <property type="evidence" value="ECO:0007669"/>
    <property type="project" value="UniProtKB-SubCell"/>
</dbReference>
<evidence type="ECO:0000256" key="1">
    <source>
        <dbReference type="ARBA" id="ARBA00004370"/>
    </source>
</evidence>
<dbReference type="AlphaFoldDB" id="A0A9D9IYF5"/>
<dbReference type="NCBIfam" id="TIGR00705">
    <property type="entry name" value="SppA_67K"/>
    <property type="match status" value="1"/>
</dbReference>
<dbReference type="InterPro" id="IPR047272">
    <property type="entry name" value="S49_SppA_C"/>
</dbReference>
<gene>
    <name evidence="10" type="primary">sppA</name>
    <name evidence="10" type="ORF">IAB76_04955</name>
</gene>
<dbReference type="Gene3D" id="3.90.226.10">
    <property type="entry name" value="2-enoyl-CoA Hydratase, Chain A, domain 1"/>
    <property type="match status" value="3"/>
</dbReference>
<evidence type="ECO:0000313" key="11">
    <source>
        <dbReference type="Proteomes" id="UP000823769"/>
    </source>
</evidence>
<evidence type="ECO:0000256" key="7">
    <source>
        <dbReference type="PIRSR" id="PIRSR001217-1"/>
    </source>
</evidence>
<reference evidence="10" key="2">
    <citation type="journal article" date="2021" name="PeerJ">
        <title>Extensive microbial diversity within the chicken gut microbiome revealed by metagenomics and culture.</title>
        <authorList>
            <person name="Gilroy R."/>
            <person name="Ravi A."/>
            <person name="Getino M."/>
            <person name="Pursley I."/>
            <person name="Horton D.L."/>
            <person name="Alikhan N.F."/>
            <person name="Baker D."/>
            <person name="Gharbi K."/>
            <person name="Hall N."/>
            <person name="Watson M."/>
            <person name="Adriaenssens E.M."/>
            <person name="Foster-Nyarko E."/>
            <person name="Jarju S."/>
            <person name="Secka A."/>
            <person name="Antonio M."/>
            <person name="Oren A."/>
            <person name="Chaudhuri R.R."/>
            <person name="La Ragione R."/>
            <person name="Hildebrand F."/>
            <person name="Pallen M.J."/>
        </authorList>
    </citation>
    <scope>NUCLEOTIDE SEQUENCE</scope>
    <source>
        <strain evidence="10">B3-1481</strain>
    </source>
</reference>
<dbReference type="InterPro" id="IPR047217">
    <property type="entry name" value="S49_SppA_67K_type_N"/>
</dbReference>
<dbReference type="PANTHER" id="PTHR33209">
    <property type="entry name" value="PROTEASE 4"/>
    <property type="match status" value="1"/>
</dbReference>
<evidence type="ECO:0000256" key="3">
    <source>
        <dbReference type="ARBA" id="ARBA00022670"/>
    </source>
</evidence>
<dbReference type="InterPro" id="IPR002142">
    <property type="entry name" value="Peptidase_S49"/>
</dbReference>
<keyword evidence="3" id="KW-0645">Protease</keyword>
<dbReference type="Proteomes" id="UP000823769">
    <property type="component" value="Unassembled WGS sequence"/>
</dbReference>
<dbReference type="GO" id="GO:0008236">
    <property type="term" value="F:serine-type peptidase activity"/>
    <property type="evidence" value="ECO:0007669"/>
    <property type="project" value="UniProtKB-KW"/>
</dbReference>
<keyword evidence="8" id="KW-1133">Transmembrane helix</keyword>
<dbReference type="GO" id="GO:0006465">
    <property type="term" value="P:signal peptide processing"/>
    <property type="evidence" value="ECO:0007669"/>
    <property type="project" value="InterPro"/>
</dbReference>
<proteinExistence type="inferred from homology"/>
<evidence type="ECO:0000256" key="5">
    <source>
        <dbReference type="ARBA" id="ARBA00022825"/>
    </source>
</evidence>
<dbReference type="InterPro" id="IPR004635">
    <property type="entry name" value="Pept_S49_SppA"/>
</dbReference>
<dbReference type="InterPro" id="IPR004634">
    <property type="entry name" value="Pept_S49_pIV"/>
</dbReference>
<dbReference type="InterPro" id="IPR029045">
    <property type="entry name" value="ClpP/crotonase-like_dom_sf"/>
</dbReference>
<comment type="caution">
    <text evidence="10">The sequence shown here is derived from an EMBL/GenBank/DDBJ whole genome shotgun (WGS) entry which is preliminary data.</text>
</comment>
<evidence type="ECO:0000256" key="6">
    <source>
        <dbReference type="ARBA" id="ARBA00023136"/>
    </source>
</evidence>
<evidence type="ECO:0000256" key="4">
    <source>
        <dbReference type="ARBA" id="ARBA00022801"/>
    </source>
</evidence>